<dbReference type="Proteomes" id="UP000245250">
    <property type="component" value="Chromosome"/>
</dbReference>
<evidence type="ECO:0000256" key="1">
    <source>
        <dbReference type="ARBA" id="ARBA00004141"/>
    </source>
</evidence>
<feature type="transmembrane region" description="Helical" evidence="6">
    <location>
        <begin position="261"/>
        <end position="284"/>
    </location>
</feature>
<dbReference type="InterPro" id="IPR020846">
    <property type="entry name" value="MFS_dom"/>
</dbReference>
<dbReference type="InterPro" id="IPR011701">
    <property type="entry name" value="MFS"/>
</dbReference>
<dbReference type="PROSITE" id="PS00217">
    <property type="entry name" value="SUGAR_TRANSPORT_2"/>
    <property type="match status" value="1"/>
</dbReference>
<dbReference type="GO" id="GO:0016020">
    <property type="term" value="C:membrane"/>
    <property type="evidence" value="ECO:0007669"/>
    <property type="project" value="UniProtKB-SubCell"/>
</dbReference>
<protein>
    <submittedName>
        <fullName evidence="8">MFS transporter</fullName>
    </submittedName>
</protein>
<feature type="transmembrane region" description="Helical" evidence="6">
    <location>
        <begin position="53"/>
        <end position="75"/>
    </location>
</feature>
<dbReference type="InterPro" id="IPR036259">
    <property type="entry name" value="MFS_trans_sf"/>
</dbReference>
<evidence type="ECO:0000256" key="2">
    <source>
        <dbReference type="ARBA" id="ARBA00022448"/>
    </source>
</evidence>
<feature type="transmembrane region" description="Helical" evidence="6">
    <location>
        <begin position="168"/>
        <end position="190"/>
    </location>
</feature>
<dbReference type="InterPro" id="IPR044770">
    <property type="entry name" value="MFS_spinster-like"/>
</dbReference>
<feature type="transmembrane region" description="Helical" evidence="6">
    <location>
        <begin position="140"/>
        <end position="162"/>
    </location>
</feature>
<accession>A0A2S1YRE9</accession>
<keyword evidence="9" id="KW-1185">Reference proteome</keyword>
<dbReference type="Pfam" id="PF07690">
    <property type="entry name" value="MFS_1"/>
    <property type="match status" value="1"/>
</dbReference>
<keyword evidence="5 6" id="KW-0472">Membrane</keyword>
<evidence type="ECO:0000256" key="5">
    <source>
        <dbReference type="ARBA" id="ARBA00023136"/>
    </source>
</evidence>
<feature type="transmembrane region" description="Helical" evidence="6">
    <location>
        <begin position="82"/>
        <end position="101"/>
    </location>
</feature>
<name>A0A2S1YRE9_9FLAO</name>
<dbReference type="SUPFAM" id="SSF103473">
    <property type="entry name" value="MFS general substrate transporter"/>
    <property type="match status" value="1"/>
</dbReference>
<feature type="domain" description="Major facilitator superfamily (MFS) profile" evidence="7">
    <location>
        <begin position="15"/>
        <end position="411"/>
    </location>
</feature>
<dbReference type="PANTHER" id="PTHR23505">
    <property type="entry name" value="SPINSTER"/>
    <property type="match status" value="1"/>
</dbReference>
<dbReference type="EMBL" id="CP029255">
    <property type="protein sequence ID" value="AWK06649.1"/>
    <property type="molecule type" value="Genomic_DNA"/>
</dbReference>
<evidence type="ECO:0000313" key="8">
    <source>
        <dbReference type="EMBL" id="AWK06649.1"/>
    </source>
</evidence>
<proteinExistence type="predicted"/>
<evidence type="ECO:0000313" key="9">
    <source>
        <dbReference type="Proteomes" id="UP000245250"/>
    </source>
</evidence>
<feature type="transmembrane region" description="Helical" evidence="6">
    <location>
        <begin position="357"/>
        <end position="376"/>
    </location>
</feature>
<dbReference type="PROSITE" id="PS50850">
    <property type="entry name" value="MFS"/>
    <property type="match status" value="1"/>
</dbReference>
<evidence type="ECO:0000256" key="6">
    <source>
        <dbReference type="SAM" id="Phobius"/>
    </source>
</evidence>
<feature type="transmembrane region" description="Helical" evidence="6">
    <location>
        <begin position="107"/>
        <end position="128"/>
    </location>
</feature>
<dbReference type="Gene3D" id="1.20.1250.20">
    <property type="entry name" value="MFS general substrate transporter like domains"/>
    <property type="match status" value="2"/>
</dbReference>
<organism evidence="8 9">
    <name type="scientific">Flavobacterium crocinum</name>
    <dbReference type="NCBI Taxonomy" id="2183896"/>
    <lineage>
        <taxon>Bacteria</taxon>
        <taxon>Pseudomonadati</taxon>
        <taxon>Bacteroidota</taxon>
        <taxon>Flavobacteriia</taxon>
        <taxon>Flavobacteriales</taxon>
        <taxon>Flavobacteriaceae</taxon>
        <taxon>Flavobacterium</taxon>
    </lineage>
</organism>
<dbReference type="OrthoDB" id="9815624at2"/>
<dbReference type="InterPro" id="IPR005829">
    <property type="entry name" value="Sugar_transporter_CS"/>
</dbReference>
<dbReference type="PANTHER" id="PTHR23505:SF79">
    <property type="entry name" value="PROTEIN SPINSTER"/>
    <property type="match status" value="1"/>
</dbReference>
<keyword evidence="3 6" id="KW-0812">Transmembrane</keyword>
<dbReference type="KEGG" id="fcr:HYN56_21415"/>
<reference evidence="8 9" key="1">
    <citation type="submission" date="2018-05" db="EMBL/GenBank/DDBJ databases">
        <title>Genome sequencing of Flavobacterium sp. HYN0056.</title>
        <authorList>
            <person name="Yi H."/>
            <person name="Baek C."/>
        </authorList>
    </citation>
    <scope>NUCLEOTIDE SEQUENCE [LARGE SCALE GENOMIC DNA]</scope>
    <source>
        <strain evidence="8 9">HYN0056</strain>
    </source>
</reference>
<dbReference type="RefSeq" id="WP_109194059.1">
    <property type="nucleotide sequence ID" value="NZ_CP029255.1"/>
</dbReference>
<evidence type="ECO:0000259" key="7">
    <source>
        <dbReference type="PROSITE" id="PS50850"/>
    </source>
</evidence>
<keyword evidence="4 6" id="KW-1133">Transmembrane helix</keyword>
<dbReference type="GO" id="GO:0022857">
    <property type="term" value="F:transmembrane transporter activity"/>
    <property type="evidence" value="ECO:0007669"/>
    <property type="project" value="InterPro"/>
</dbReference>
<keyword evidence="2" id="KW-0813">Transport</keyword>
<feature type="transmembrane region" description="Helical" evidence="6">
    <location>
        <begin position="217"/>
        <end position="241"/>
    </location>
</feature>
<dbReference type="AlphaFoldDB" id="A0A2S1YRE9"/>
<feature type="transmembrane region" description="Helical" evidence="6">
    <location>
        <begin position="12"/>
        <end position="28"/>
    </location>
</feature>
<evidence type="ECO:0000256" key="3">
    <source>
        <dbReference type="ARBA" id="ARBA00022692"/>
    </source>
</evidence>
<feature type="transmembrane region" description="Helical" evidence="6">
    <location>
        <begin position="388"/>
        <end position="407"/>
    </location>
</feature>
<comment type="subcellular location">
    <subcellularLocation>
        <location evidence="1">Membrane</location>
        <topology evidence="1">Multi-pass membrane protein</topology>
    </subcellularLocation>
</comment>
<sequence>MIAKLNEKKSYPWIVVGLLWFVALLNYLDRQMLSTMKSAMMDDIPELAKAENFGLLMAIFLWIYALMSPVSGIIADRFNRKRIIIGSLFIWSGVTMAMGYATTFNQIYILRGIMGFSEAFYIPAALSLITDYHQEKTRSFAIAIHTTGIYLGQALGGFGATISKYFSWHFSFHSVGLLGVVYSLVLIFFLREKKAYFFDPSKKSSVSYEFREMFKGLGILFGNISFWVLLFYFAAPSLPGWAAKNWLPSLFTETLHLDMSLAGPMATVTISMSSFFGVLIGGAISDRWVMQHLKGRIYTSAIGLFLTIPALFLFGYCCSTGAIIFGAILFGLGFGIYDTNNMPILSQFVAPRYRATGYGIMNFVGISAGAVITEFLGKAADNGGMRHVFVLLLFVVVTTIVLQLVTLHPKTIDMTEENDIADNKQLKS</sequence>
<feature type="transmembrane region" description="Helical" evidence="6">
    <location>
        <begin position="304"/>
        <end position="337"/>
    </location>
</feature>
<evidence type="ECO:0000256" key="4">
    <source>
        <dbReference type="ARBA" id="ARBA00022989"/>
    </source>
</evidence>
<gene>
    <name evidence="8" type="ORF">HYN56_21415</name>
</gene>